<feature type="domain" description="VWFC" evidence="8">
    <location>
        <begin position="945"/>
        <end position="1016"/>
    </location>
</feature>
<feature type="domain" description="VWFD" evidence="9">
    <location>
        <begin position="629"/>
        <end position="803"/>
    </location>
</feature>
<dbReference type="Gene3D" id="6.20.200.20">
    <property type="match status" value="1"/>
</dbReference>
<evidence type="ECO:0000313" key="12">
    <source>
        <dbReference type="RefSeq" id="XP_019619374.1"/>
    </source>
</evidence>
<feature type="domain" description="VWFC" evidence="8">
    <location>
        <begin position="130"/>
        <end position="189"/>
    </location>
</feature>
<evidence type="ECO:0000259" key="7">
    <source>
        <dbReference type="PROSITE" id="PS01225"/>
    </source>
</evidence>
<dbReference type="PROSITE" id="PS51233">
    <property type="entry name" value="VWFD"/>
    <property type="match status" value="3"/>
</dbReference>
<dbReference type="InterPro" id="IPR036055">
    <property type="entry name" value="LDL_receptor-like_sf"/>
</dbReference>
<evidence type="ECO:0000313" key="13">
    <source>
        <dbReference type="RefSeq" id="XP_019619375.1"/>
    </source>
</evidence>
<dbReference type="SUPFAM" id="SSF57567">
    <property type="entry name" value="Serine protease inhibitors"/>
    <property type="match status" value="3"/>
</dbReference>
<dbReference type="Pfam" id="PF00094">
    <property type="entry name" value="VWD"/>
    <property type="match status" value="3"/>
</dbReference>
<dbReference type="InterPro" id="IPR002919">
    <property type="entry name" value="TIL_dom"/>
</dbReference>
<dbReference type="RefSeq" id="XP_019619373.1">
    <property type="nucleotide sequence ID" value="XM_019763814.1"/>
</dbReference>
<keyword evidence="10" id="KW-1185">Reference proteome</keyword>
<reference evidence="11 12" key="1">
    <citation type="submission" date="2025-04" db="UniProtKB">
        <authorList>
            <consortium name="RefSeq"/>
        </authorList>
    </citation>
    <scope>IDENTIFICATION</scope>
    <source>
        <tissue evidence="11 12">Gonad</tissue>
    </source>
</reference>
<dbReference type="RefSeq" id="XP_019619375.1">
    <property type="nucleotide sequence ID" value="XM_019763816.1"/>
</dbReference>
<dbReference type="SMART" id="SM00192">
    <property type="entry name" value="LDLa"/>
    <property type="match status" value="1"/>
</dbReference>
<feature type="domain" description="VWFC" evidence="8">
    <location>
        <begin position="1690"/>
        <end position="1761"/>
    </location>
</feature>
<dbReference type="InterPro" id="IPR036084">
    <property type="entry name" value="Ser_inhib-like_sf"/>
</dbReference>
<dbReference type="PANTHER" id="PTHR11339">
    <property type="entry name" value="EXTRACELLULAR MATRIX GLYCOPROTEIN RELATED"/>
    <property type="match status" value="1"/>
</dbReference>
<evidence type="ECO:0000256" key="3">
    <source>
        <dbReference type="ARBA" id="ARBA00023157"/>
    </source>
</evidence>
<dbReference type="SUPFAM" id="SSF57424">
    <property type="entry name" value="LDL receptor-like module"/>
    <property type="match status" value="1"/>
</dbReference>
<dbReference type="Pfam" id="PF00093">
    <property type="entry name" value="VWC"/>
    <property type="match status" value="1"/>
</dbReference>
<feature type="domain" description="CTCK" evidence="7">
    <location>
        <begin position="1765"/>
        <end position="1853"/>
    </location>
</feature>
<name>A0A6P4XRX1_BRABE</name>
<dbReference type="GeneID" id="109466158"/>
<feature type="disulfide bond" evidence="5">
    <location>
        <begin position="1765"/>
        <end position="1815"/>
    </location>
</feature>
<evidence type="ECO:0000313" key="11">
    <source>
        <dbReference type="RefSeq" id="XP_019619373.1"/>
    </source>
</evidence>
<dbReference type="SMART" id="SM00214">
    <property type="entry name" value="VWC"/>
    <property type="match status" value="3"/>
</dbReference>
<feature type="domain" description="VWFD" evidence="9">
    <location>
        <begin position="1017"/>
        <end position="1187"/>
    </location>
</feature>
<dbReference type="SMART" id="SM00041">
    <property type="entry name" value="CT"/>
    <property type="match status" value="1"/>
</dbReference>
<dbReference type="PROSITE" id="PS50184">
    <property type="entry name" value="VWFC_2"/>
    <property type="match status" value="3"/>
</dbReference>
<evidence type="ECO:0000256" key="6">
    <source>
        <dbReference type="PROSITE-ProRule" id="PRU00124"/>
    </source>
</evidence>
<dbReference type="PROSITE" id="PS01208">
    <property type="entry name" value="VWFC_1"/>
    <property type="match status" value="3"/>
</dbReference>
<dbReference type="CDD" id="cd19941">
    <property type="entry name" value="TIL"/>
    <property type="match status" value="2"/>
</dbReference>
<dbReference type="SUPFAM" id="SSF57603">
    <property type="entry name" value="FnI-like domain"/>
    <property type="match status" value="1"/>
</dbReference>
<dbReference type="InterPro" id="IPR001007">
    <property type="entry name" value="VWF_dom"/>
</dbReference>
<keyword evidence="4" id="KW-0325">Glycoprotein</keyword>
<accession>A0A6P4XRX1</accession>
<proteinExistence type="predicted"/>
<feature type="disulfide bond" evidence="6">
    <location>
        <begin position="213"/>
        <end position="228"/>
    </location>
</feature>
<dbReference type="KEGG" id="bbel:109466158"/>
<feature type="domain" description="VWFD" evidence="9">
    <location>
        <begin position="301"/>
        <end position="477"/>
    </location>
</feature>
<dbReference type="PROSITE" id="PS01185">
    <property type="entry name" value="CTCK_1"/>
    <property type="match status" value="1"/>
</dbReference>
<keyword evidence="1" id="KW-0677">Repeat</keyword>
<dbReference type="CDD" id="cd00112">
    <property type="entry name" value="LDLa"/>
    <property type="match status" value="1"/>
</dbReference>
<dbReference type="OrthoDB" id="10071893at2759"/>
<dbReference type="SMART" id="SM00832">
    <property type="entry name" value="C8"/>
    <property type="match status" value="3"/>
</dbReference>
<evidence type="ECO:0000256" key="5">
    <source>
        <dbReference type="PROSITE-ProRule" id="PRU00039"/>
    </source>
</evidence>
<protein>
    <submittedName>
        <fullName evidence="11 12">von Willebrand factor-like</fullName>
    </submittedName>
</protein>
<dbReference type="RefSeq" id="XP_019619374.1">
    <property type="nucleotide sequence ID" value="XM_019763815.1"/>
</dbReference>
<dbReference type="Proteomes" id="UP000515135">
    <property type="component" value="Unplaced"/>
</dbReference>
<keyword evidence="3 5" id="KW-1015">Disulfide bond</keyword>
<evidence type="ECO:0000259" key="8">
    <source>
        <dbReference type="PROSITE" id="PS50184"/>
    </source>
</evidence>
<dbReference type="Gene3D" id="2.10.25.10">
    <property type="entry name" value="Laminin"/>
    <property type="match status" value="3"/>
</dbReference>
<dbReference type="Pfam" id="PF01826">
    <property type="entry name" value="TIL"/>
    <property type="match status" value="2"/>
</dbReference>
<evidence type="ECO:0000259" key="9">
    <source>
        <dbReference type="PROSITE" id="PS51233"/>
    </source>
</evidence>
<dbReference type="InterPro" id="IPR001846">
    <property type="entry name" value="VWF_type-D"/>
</dbReference>
<dbReference type="PROSITE" id="PS50068">
    <property type="entry name" value="LDLRA_2"/>
    <property type="match status" value="1"/>
</dbReference>
<evidence type="ECO:0000256" key="2">
    <source>
        <dbReference type="ARBA" id="ARBA00022889"/>
    </source>
</evidence>
<feature type="disulfide bond" evidence="5">
    <location>
        <begin position="1795"/>
        <end position="1847"/>
    </location>
</feature>
<feature type="disulfide bond" evidence="5">
    <location>
        <begin position="1780"/>
        <end position="1829"/>
    </location>
</feature>
<dbReference type="Pfam" id="PF08742">
    <property type="entry name" value="C8"/>
    <property type="match status" value="3"/>
</dbReference>
<evidence type="ECO:0000313" key="10">
    <source>
        <dbReference type="Proteomes" id="UP000515135"/>
    </source>
</evidence>
<dbReference type="GO" id="GO:0007155">
    <property type="term" value="P:cell adhesion"/>
    <property type="evidence" value="ECO:0007669"/>
    <property type="project" value="UniProtKB-KW"/>
</dbReference>
<keyword evidence="2" id="KW-0130">Cell adhesion</keyword>
<dbReference type="SMART" id="SM00216">
    <property type="entry name" value="VWD"/>
    <property type="match status" value="3"/>
</dbReference>
<dbReference type="InterPro" id="IPR006207">
    <property type="entry name" value="Cys_knot_C"/>
</dbReference>
<sequence>MTRSYCYDYEVRFLCCPANVPICTATTTTLTPPQTTVPEKTVPETTVPEKTIPETTYPEKTTPEVTYPETTGTTTVTVTMRKGTTPAKTTTTTYIPPCCPGVTDLSKCPVCAEGQVCDGTRCMDISECPCRDGDVMKKASSVWKEDGGCTTCMCLNGEVDCVKTTCPELSCKEGEEAIKAEGECCPSCKPTTCSPTEVTCPADGKCIPHKWWCDGTPDCSKGEDEKDCTKTTPPPTTTMVRTTRPTTTSAVTTTPAERACMYNNQRYSPGEERSCGVSDCEKCVCTDDYTWECNKELCKSATCVNLNEGFETFDGCTYNYEVCSHFLAKDCAEGSFEVRVNRQCEPSGDRQSCRRWLEVNIGKHQFVLRGRGESIVYCGREYSPAQISVLNWSIPDLEIACLNGQISITSKKGFSVYWCEPEARVVVDQRMRDKTCGLCGVYNERTSDDLMTKTRQITTNVERFGSSWVASTDRTCEPPPERTCLSNPQYASQAEAACKILMNQYSVFAPCHSTVTPDMYYQQCLESVCTCCEEGNTVDECSCHVFESYARTCGLSGCVLNWRSPVRCPITCPYPQVYKECVPGCPRTCDNMYDDHVSCDIQCTSGCFCPDDMVLRGGICVKPEQCTDCFCFGFGDPHYVTFDGVYYPYQGNCSYVAACTPEFEIIVDNEICRMAPDTSCTKAITVKYGGIEITMMDGIRLNVNGVPTTLPYELKGMRVMPAGWQLILTIDEFNLEVRYDEMNHGFVIMMPQTTYKDRTKGLCGTCNNDPRDEFKKRNGEIATSEVKFAYDWRVAPAPGEKCWEPPQVTVPTAEPGCAQDSVCDVLLTDIFKDCHPVIPVESYYLSCKFDVCHGTDKCNSLTAYGQVCSRKGVCMDWRSDSLCPSNCVYPKTYKMCGPAIPRTCENYNNYDSIMASCTQLPAEGCFCPEGTVWSNNNCVAVSECPVCTDDTGAGRKIGDSWVPHSSPCSTCECMGPNNVKCTPKECPEAVRPTCPGGREPTEVRDADGCCSTWSCDCYCSGFSSRFTTFDGTCYDFDGKCTYVLARSRNYDFEITIDANKAINVNYRSQRTAVGGADYPCVSSGGNRVDLRQNRLLSFDSEAYAGYTGGQIVFVVRNIGLEVRVDPCYNTFSIKVPAGTYFDQTEGLCGTCNSNAADDFSLRNRIVTSSVTTFGNDWQVNVDDVDCRPPAVPTSPPECENELTRSCETILSGGFKSCHDFVNPESYYQACINEVCSKSWKTEDGWSKCPSCTAIAAYAAECRKCGSCVDWRRPDFCPYTCESGFEYNHCGQINQQTCDGNLMPADLIKDTYPVEGCFCPAGKVLQGNTCVVPEDCPVCKDSSGNGRKMGEVWRDATDRCKMCQCTAPDCVTCSSLRRELPAPSCPDGTLEEVQLGCITKYECRTRQCGPCSEPQSIECQPFEDVQSTPIDECCNHLECVCNPANCPSVSIPFCDTCEKLVTINEGSCCPIKQCVCDTEECPPTAEPVCARGEVAIKTDGKCSSSWSCVCRRETCTTSVPVCGYGEETECVDPDACCPEYRCVCRPENCPSLTCADGYKQVKGSCCSSCECDESQCTVPEPVSCDFSKGYTLQKTGRKLRAPGAADCCPEHEEQICVCEPSTCSPVERPTCTGYQMCVQTNAGECCPEYSCVCDKNKCPEQRECRSYESRVEVGFFDPDTCCCPKFECRTSGCVDSEDNRLAVGHTYTPSDAPCSICECMSDGNIRCRPKNCPVAEIPSCPVGQEAVSIPSADGCCKEWVCDDKVCHVAVVEPAFLEVGNCRSVMAVNVTKCEGKCTSQSLYSAAANNYEKQCSCCSAVQTTRRAVEMVCQDGSNKVHYMDIVINCGCNASQCEPSSAEPGM</sequence>
<dbReference type="PROSITE" id="PS01225">
    <property type="entry name" value="CTCK_2"/>
    <property type="match status" value="1"/>
</dbReference>
<dbReference type="InterPro" id="IPR023415">
    <property type="entry name" value="LDLR_class-A_CS"/>
</dbReference>
<feature type="disulfide bond" evidence="5">
    <location>
        <begin position="1791"/>
        <end position="1845"/>
    </location>
</feature>
<dbReference type="InterPro" id="IPR014853">
    <property type="entry name" value="VWF/SSPO/ZAN-like_Cys-rich_dom"/>
</dbReference>
<comment type="caution">
    <text evidence="6">Lacks conserved residue(s) required for the propagation of feature annotation.</text>
</comment>
<evidence type="ECO:0000256" key="4">
    <source>
        <dbReference type="ARBA" id="ARBA00023180"/>
    </source>
</evidence>
<dbReference type="PROSITE" id="PS01209">
    <property type="entry name" value="LDLRA_1"/>
    <property type="match status" value="1"/>
</dbReference>
<dbReference type="InterPro" id="IPR002172">
    <property type="entry name" value="LDrepeatLR_classA_rpt"/>
</dbReference>
<dbReference type="PANTHER" id="PTHR11339:SF402">
    <property type="entry name" value="VWFD DOMAIN-CONTAINING PROTEIN"/>
    <property type="match status" value="1"/>
</dbReference>
<dbReference type="InterPro" id="IPR050780">
    <property type="entry name" value="Mucin_vWF_Thrombospondin_sf"/>
</dbReference>
<organism evidence="10 13">
    <name type="scientific">Branchiostoma belcheri</name>
    <name type="common">Amphioxus</name>
    <dbReference type="NCBI Taxonomy" id="7741"/>
    <lineage>
        <taxon>Eukaryota</taxon>
        <taxon>Metazoa</taxon>
        <taxon>Chordata</taxon>
        <taxon>Cephalochordata</taxon>
        <taxon>Leptocardii</taxon>
        <taxon>Amphioxiformes</taxon>
        <taxon>Branchiostomatidae</taxon>
        <taxon>Branchiostoma</taxon>
    </lineage>
</organism>
<evidence type="ECO:0000256" key="1">
    <source>
        <dbReference type="ARBA" id="ARBA00022737"/>
    </source>
</evidence>
<gene>
    <name evidence="11 12 13" type="primary">LOC109466158</name>
</gene>